<dbReference type="Proteomes" id="UP001237642">
    <property type="component" value="Unassembled WGS sequence"/>
</dbReference>
<dbReference type="InterPro" id="IPR016040">
    <property type="entry name" value="NAD(P)-bd_dom"/>
</dbReference>
<evidence type="ECO:0000313" key="2">
    <source>
        <dbReference type="EMBL" id="KAK1375014.1"/>
    </source>
</evidence>
<dbReference type="Gene3D" id="3.40.50.720">
    <property type="entry name" value="NAD(P)-binding Rossmann-like Domain"/>
    <property type="match status" value="1"/>
</dbReference>
<name>A0AAD8HY75_9APIA</name>
<dbReference type="InterPro" id="IPR036291">
    <property type="entry name" value="NAD(P)-bd_dom_sf"/>
</dbReference>
<organism evidence="2 3">
    <name type="scientific">Heracleum sosnowskyi</name>
    <dbReference type="NCBI Taxonomy" id="360622"/>
    <lineage>
        <taxon>Eukaryota</taxon>
        <taxon>Viridiplantae</taxon>
        <taxon>Streptophyta</taxon>
        <taxon>Embryophyta</taxon>
        <taxon>Tracheophyta</taxon>
        <taxon>Spermatophyta</taxon>
        <taxon>Magnoliopsida</taxon>
        <taxon>eudicotyledons</taxon>
        <taxon>Gunneridae</taxon>
        <taxon>Pentapetalae</taxon>
        <taxon>asterids</taxon>
        <taxon>campanulids</taxon>
        <taxon>Apiales</taxon>
        <taxon>Apiaceae</taxon>
        <taxon>Apioideae</taxon>
        <taxon>apioid superclade</taxon>
        <taxon>Tordylieae</taxon>
        <taxon>Tordyliinae</taxon>
        <taxon>Heracleum</taxon>
    </lineage>
</organism>
<reference evidence="2" key="1">
    <citation type="submission" date="2023-02" db="EMBL/GenBank/DDBJ databases">
        <title>Genome of toxic invasive species Heracleum sosnowskyi carries increased number of genes despite the absence of recent whole-genome duplications.</title>
        <authorList>
            <person name="Schelkunov M."/>
            <person name="Shtratnikova V."/>
            <person name="Makarenko M."/>
            <person name="Klepikova A."/>
            <person name="Omelchenko D."/>
            <person name="Novikova G."/>
            <person name="Obukhova E."/>
            <person name="Bogdanov V."/>
            <person name="Penin A."/>
            <person name="Logacheva M."/>
        </authorList>
    </citation>
    <scope>NUCLEOTIDE SEQUENCE</scope>
    <source>
        <strain evidence="2">Hsosn_3</strain>
        <tissue evidence="2">Leaf</tissue>
    </source>
</reference>
<dbReference type="AlphaFoldDB" id="A0AAD8HY75"/>
<dbReference type="Pfam" id="PF13460">
    <property type="entry name" value="NAD_binding_10"/>
    <property type="match status" value="1"/>
</dbReference>
<dbReference type="GO" id="GO:0044877">
    <property type="term" value="F:protein-containing complex binding"/>
    <property type="evidence" value="ECO:0007669"/>
    <property type="project" value="TreeGrafter"/>
</dbReference>
<accession>A0AAD8HY75</accession>
<reference evidence="2" key="2">
    <citation type="submission" date="2023-05" db="EMBL/GenBank/DDBJ databases">
        <authorList>
            <person name="Schelkunov M.I."/>
        </authorList>
    </citation>
    <scope>NUCLEOTIDE SEQUENCE</scope>
    <source>
        <strain evidence="2">Hsosn_3</strain>
        <tissue evidence="2">Leaf</tissue>
    </source>
</reference>
<dbReference type="GO" id="GO:0005739">
    <property type="term" value="C:mitochondrion"/>
    <property type="evidence" value="ECO:0007669"/>
    <property type="project" value="TreeGrafter"/>
</dbReference>
<evidence type="ECO:0000259" key="1">
    <source>
        <dbReference type="Pfam" id="PF13460"/>
    </source>
</evidence>
<gene>
    <name evidence="2" type="ORF">POM88_031207</name>
</gene>
<dbReference type="InterPro" id="IPR051207">
    <property type="entry name" value="ComplexI_NDUFA9_subunit"/>
</dbReference>
<keyword evidence="3" id="KW-1185">Reference proteome</keyword>
<evidence type="ECO:0000313" key="3">
    <source>
        <dbReference type="Proteomes" id="UP001237642"/>
    </source>
</evidence>
<dbReference type="PANTHER" id="PTHR12126">
    <property type="entry name" value="NADH-UBIQUINONE OXIDOREDUCTASE 39 KDA SUBUNIT-RELATED"/>
    <property type="match status" value="1"/>
</dbReference>
<proteinExistence type="predicted"/>
<comment type="caution">
    <text evidence="2">The sequence shown here is derived from an EMBL/GenBank/DDBJ whole genome shotgun (WGS) entry which is preliminary data.</text>
</comment>
<dbReference type="FunFam" id="3.40.50.720:FF:000349">
    <property type="entry name" value="Uncharacterized protein At1g32220, chloroplastic"/>
    <property type="match status" value="1"/>
</dbReference>
<dbReference type="PANTHER" id="PTHR12126:SF5">
    <property type="entry name" value="OS04G0403500 PROTEIN"/>
    <property type="match status" value="1"/>
</dbReference>
<dbReference type="SUPFAM" id="SSF51735">
    <property type="entry name" value="NAD(P)-binding Rossmann-fold domains"/>
    <property type="match status" value="1"/>
</dbReference>
<protein>
    <submittedName>
        <fullName evidence="2">NAD(P)-binding Rossmann-fold superfamily protein</fullName>
    </submittedName>
</protein>
<sequence length="311" mass="33281">MMISSASSHLHHVVPISSSTPSSLNFNTSRSTCFSPLSLPSRYRPCKLRVKCAYAGAGVTEDVNSTTIDVAADIRTERLVVLGGSGFVGSAICKAAVAEGIEVISLSRSGRPSDTSTWVDQVTWKIAGDVFYTNWDEVLPGATAVVSTLGGFGSEEQMQRINGEANVVSVDAAKEYGIPKFILISVHEYNLPSFLLSSGYFTGKRKAESQVLSKYPSSGVVFRPGFIYGKRKVDGFEIPLNLIGEPLEKLLLATQSFTRPLNSLPASDLLLAPPVSVDDVALAVVNAVKDDDIFGVFTIEQIKEAAANVKV</sequence>
<dbReference type="EMBL" id="JAUIZM010000007">
    <property type="protein sequence ID" value="KAK1375014.1"/>
    <property type="molecule type" value="Genomic_DNA"/>
</dbReference>
<feature type="domain" description="NAD(P)-binding" evidence="1">
    <location>
        <begin position="83"/>
        <end position="190"/>
    </location>
</feature>